<dbReference type="EMBL" id="KZ293649">
    <property type="protein sequence ID" value="PBK97147.1"/>
    <property type="molecule type" value="Genomic_DNA"/>
</dbReference>
<evidence type="ECO:0000256" key="1">
    <source>
        <dbReference type="SAM" id="MobiDB-lite"/>
    </source>
</evidence>
<name>A0A2H3E718_ARMGA</name>
<organism evidence="2 3">
    <name type="scientific">Armillaria gallica</name>
    <name type="common">Bulbous honey fungus</name>
    <name type="synonym">Armillaria bulbosa</name>
    <dbReference type="NCBI Taxonomy" id="47427"/>
    <lineage>
        <taxon>Eukaryota</taxon>
        <taxon>Fungi</taxon>
        <taxon>Dikarya</taxon>
        <taxon>Basidiomycota</taxon>
        <taxon>Agaricomycotina</taxon>
        <taxon>Agaricomycetes</taxon>
        <taxon>Agaricomycetidae</taxon>
        <taxon>Agaricales</taxon>
        <taxon>Marasmiineae</taxon>
        <taxon>Physalacriaceae</taxon>
        <taxon>Armillaria</taxon>
    </lineage>
</organism>
<dbReference type="AlphaFoldDB" id="A0A2H3E718"/>
<proteinExistence type="predicted"/>
<protein>
    <submittedName>
        <fullName evidence="2">Uncharacterized protein</fullName>
    </submittedName>
</protein>
<reference evidence="3" key="1">
    <citation type="journal article" date="2017" name="Nat. Ecol. Evol.">
        <title>Genome expansion and lineage-specific genetic innovations in the forest pathogenic fungi Armillaria.</title>
        <authorList>
            <person name="Sipos G."/>
            <person name="Prasanna A.N."/>
            <person name="Walter M.C."/>
            <person name="O'Connor E."/>
            <person name="Balint B."/>
            <person name="Krizsan K."/>
            <person name="Kiss B."/>
            <person name="Hess J."/>
            <person name="Varga T."/>
            <person name="Slot J."/>
            <person name="Riley R."/>
            <person name="Boka B."/>
            <person name="Rigling D."/>
            <person name="Barry K."/>
            <person name="Lee J."/>
            <person name="Mihaltcheva S."/>
            <person name="LaButti K."/>
            <person name="Lipzen A."/>
            <person name="Waldron R."/>
            <person name="Moloney N.M."/>
            <person name="Sperisen C."/>
            <person name="Kredics L."/>
            <person name="Vagvoelgyi C."/>
            <person name="Patrignani A."/>
            <person name="Fitzpatrick D."/>
            <person name="Nagy I."/>
            <person name="Doyle S."/>
            <person name="Anderson J.B."/>
            <person name="Grigoriev I.V."/>
            <person name="Gueldener U."/>
            <person name="Muensterkoetter M."/>
            <person name="Nagy L.G."/>
        </authorList>
    </citation>
    <scope>NUCLEOTIDE SEQUENCE [LARGE SCALE GENOMIC DNA]</scope>
    <source>
        <strain evidence="3">Ar21-2</strain>
    </source>
</reference>
<gene>
    <name evidence="2" type="ORF">ARMGADRAFT_1075670</name>
</gene>
<dbReference type="Proteomes" id="UP000217790">
    <property type="component" value="Unassembled WGS sequence"/>
</dbReference>
<evidence type="ECO:0000313" key="2">
    <source>
        <dbReference type="EMBL" id="PBK97147.1"/>
    </source>
</evidence>
<sequence length="131" mass="14117">MATRINSCPSSKGSISTPLHHTAHLSFSETKECQQHKNVHTNVDPRLHRGPLSQPEGTIDSDDENTVHAILMSNSPMRPEIIHTSATPPMSPDDAPAGNLAFTLPADGFPEVQGWTKSGTAINLSNLVERS</sequence>
<feature type="region of interest" description="Disordered" evidence="1">
    <location>
        <begin position="75"/>
        <end position="99"/>
    </location>
</feature>
<feature type="region of interest" description="Disordered" evidence="1">
    <location>
        <begin position="26"/>
        <end position="63"/>
    </location>
</feature>
<keyword evidence="3" id="KW-1185">Reference proteome</keyword>
<dbReference type="InParanoid" id="A0A2H3E718"/>
<evidence type="ECO:0000313" key="3">
    <source>
        <dbReference type="Proteomes" id="UP000217790"/>
    </source>
</evidence>
<accession>A0A2H3E718</accession>